<dbReference type="PANTHER" id="PTHR30055">
    <property type="entry name" value="HTH-TYPE TRANSCRIPTIONAL REGULATOR RUTR"/>
    <property type="match status" value="1"/>
</dbReference>
<feature type="compositionally biased region" description="Gly residues" evidence="5">
    <location>
        <begin position="9"/>
        <end position="29"/>
    </location>
</feature>
<evidence type="ECO:0000256" key="1">
    <source>
        <dbReference type="ARBA" id="ARBA00023015"/>
    </source>
</evidence>
<accession>A0ABP4HSE9</accession>
<gene>
    <name evidence="7" type="ORF">GCM10009665_71970</name>
</gene>
<dbReference type="RefSeq" id="WP_344446432.1">
    <property type="nucleotide sequence ID" value="NZ_BAAALF010000244.1"/>
</dbReference>
<evidence type="ECO:0000256" key="4">
    <source>
        <dbReference type="PROSITE-ProRule" id="PRU00335"/>
    </source>
</evidence>
<keyword evidence="2 4" id="KW-0238">DNA-binding</keyword>
<dbReference type="EMBL" id="BAAALF010000244">
    <property type="protein sequence ID" value="GAA1273951.1"/>
    <property type="molecule type" value="Genomic_DNA"/>
</dbReference>
<evidence type="ECO:0000256" key="3">
    <source>
        <dbReference type="ARBA" id="ARBA00023163"/>
    </source>
</evidence>
<dbReference type="SUPFAM" id="SSF46689">
    <property type="entry name" value="Homeodomain-like"/>
    <property type="match status" value="1"/>
</dbReference>
<dbReference type="PRINTS" id="PR00455">
    <property type="entry name" value="HTHTETR"/>
</dbReference>
<comment type="caution">
    <text evidence="7">The sequence shown here is derived from an EMBL/GenBank/DDBJ whole genome shotgun (WGS) entry which is preliminary data.</text>
</comment>
<protein>
    <recommendedName>
        <fullName evidence="6">HTH tetR-type domain-containing protein</fullName>
    </recommendedName>
</protein>
<proteinExistence type="predicted"/>
<keyword evidence="8" id="KW-1185">Reference proteome</keyword>
<evidence type="ECO:0000313" key="7">
    <source>
        <dbReference type="EMBL" id="GAA1273951.1"/>
    </source>
</evidence>
<feature type="DNA-binding region" description="H-T-H motif" evidence="4">
    <location>
        <begin position="60"/>
        <end position="79"/>
    </location>
</feature>
<sequence length="228" mass="24352">MDQAAQAGEGTGADSGADSGTGAGAGTGPVDGRTERGRQTRERIADALLALLDEGGDQLAADAIARRAGVSRRLVFHHFTDLDQLLEVAITRRLDQLAALLEPLPLTADRAGRVRALVDERTRILEAVTPARVTVMQLERRSPRLREARDGVYRLARARLAELFAPELAPLPAARQREVLRALDAAAGWGSWYHGRTNGLEPAAAGEVMALTVTALLELAEREGGRGV</sequence>
<dbReference type="PROSITE" id="PS50977">
    <property type="entry name" value="HTH_TETR_2"/>
    <property type="match status" value="1"/>
</dbReference>
<name>A0ABP4HSE9_9ACTN</name>
<keyword evidence="3" id="KW-0804">Transcription</keyword>
<dbReference type="PANTHER" id="PTHR30055:SF234">
    <property type="entry name" value="HTH-TYPE TRANSCRIPTIONAL REGULATOR BETI"/>
    <property type="match status" value="1"/>
</dbReference>
<dbReference type="InterPro" id="IPR050109">
    <property type="entry name" value="HTH-type_TetR-like_transc_reg"/>
</dbReference>
<feature type="domain" description="HTH tetR-type" evidence="6">
    <location>
        <begin position="38"/>
        <end position="97"/>
    </location>
</feature>
<dbReference type="Proteomes" id="UP001500037">
    <property type="component" value="Unassembled WGS sequence"/>
</dbReference>
<evidence type="ECO:0000259" key="6">
    <source>
        <dbReference type="PROSITE" id="PS50977"/>
    </source>
</evidence>
<evidence type="ECO:0000256" key="5">
    <source>
        <dbReference type="SAM" id="MobiDB-lite"/>
    </source>
</evidence>
<keyword evidence="1" id="KW-0805">Transcription regulation</keyword>
<dbReference type="InterPro" id="IPR009057">
    <property type="entry name" value="Homeodomain-like_sf"/>
</dbReference>
<dbReference type="Gene3D" id="1.10.357.10">
    <property type="entry name" value="Tetracycline Repressor, domain 2"/>
    <property type="match status" value="1"/>
</dbReference>
<organism evidence="7 8">
    <name type="scientific">Kitasatospora nipponensis</name>
    <dbReference type="NCBI Taxonomy" id="258049"/>
    <lineage>
        <taxon>Bacteria</taxon>
        <taxon>Bacillati</taxon>
        <taxon>Actinomycetota</taxon>
        <taxon>Actinomycetes</taxon>
        <taxon>Kitasatosporales</taxon>
        <taxon>Streptomycetaceae</taxon>
        <taxon>Kitasatospora</taxon>
    </lineage>
</organism>
<dbReference type="InterPro" id="IPR001647">
    <property type="entry name" value="HTH_TetR"/>
</dbReference>
<reference evidence="8" key="1">
    <citation type="journal article" date="2019" name="Int. J. Syst. Evol. Microbiol.">
        <title>The Global Catalogue of Microorganisms (GCM) 10K type strain sequencing project: providing services to taxonomists for standard genome sequencing and annotation.</title>
        <authorList>
            <consortium name="The Broad Institute Genomics Platform"/>
            <consortium name="The Broad Institute Genome Sequencing Center for Infectious Disease"/>
            <person name="Wu L."/>
            <person name="Ma J."/>
        </authorList>
    </citation>
    <scope>NUCLEOTIDE SEQUENCE [LARGE SCALE GENOMIC DNA]</scope>
    <source>
        <strain evidence="8">JCM 13004</strain>
    </source>
</reference>
<dbReference type="Pfam" id="PF00440">
    <property type="entry name" value="TetR_N"/>
    <property type="match status" value="1"/>
</dbReference>
<evidence type="ECO:0000256" key="2">
    <source>
        <dbReference type="ARBA" id="ARBA00023125"/>
    </source>
</evidence>
<evidence type="ECO:0000313" key="8">
    <source>
        <dbReference type="Proteomes" id="UP001500037"/>
    </source>
</evidence>
<feature type="region of interest" description="Disordered" evidence="5">
    <location>
        <begin position="1"/>
        <end position="38"/>
    </location>
</feature>